<keyword evidence="1" id="KW-0812">Transmembrane</keyword>
<feature type="transmembrane region" description="Helical" evidence="1">
    <location>
        <begin position="55"/>
        <end position="73"/>
    </location>
</feature>
<proteinExistence type="predicted"/>
<feature type="transmembrane region" description="Helical" evidence="1">
    <location>
        <begin position="127"/>
        <end position="147"/>
    </location>
</feature>
<dbReference type="RefSeq" id="WP_105353152.1">
    <property type="nucleotide sequence ID" value="NZ_PUIA01000035.1"/>
</dbReference>
<reference evidence="2 3" key="1">
    <citation type="submission" date="2018-02" db="EMBL/GenBank/DDBJ databases">
        <title>Comparative genomes isolates from brazilian mangrove.</title>
        <authorList>
            <person name="Araujo J.E."/>
            <person name="Taketani R.G."/>
            <person name="Silva M.C.P."/>
            <person name="Loureco M.V."/>
            <person name="Andreote F.D."/>
        </authorList>
    </citation>
    <scope>NUCLEOTIDE SEQUENCE [LARGE SCALE GENOMIC DNA]</scope>
    <source>
        <strain evidence="2 3">HEX-2 MGV</strain>
    </source>
</reference>
<organism evidence="2 3">
    <name type="scientific">Blastopirellula marina</name>
    <dbReference type="NCBI Taxonomy" id="124"/>
    <lineage>
        <taxon>Bacteria</taxon>
        <taxon>Pseudomonadati</taxon>
        <taxon>Planctomycetota</taxon>
        <taxon>Planctomycetia</taxon>
        <taxon>Pirellulales</taxon>
        <taxon>Pirellulaceae</taxon>
        <taxon>Blastopirellula</taxon>
    </lineage>
</organism>
<evidence type="ECO:0000313" key="3">
    <source>
        <dbReference type="Proteomes" id="UP000240009"/>
    </source>
</evidence>
<keyword evidence="1" id="KW-1133">Transmembrane helix</keyword>
<accession>A0A2S8FMK3</accession>
<feature type="transmembrane region" description="Helical" evidence="1">
    <location>
        <begin position="168"/>
        <end position="185"/>
    </location>
</feature>
<dbReference type="Proteomes" id="UP000240009">
    <property type="component" value="Unassembled WGS sequence"/>
</dbReference>
<evidence type="ECO:0000256" key="1">
    <source>
        <dbReference type="SAM" id="Phobius"/>
    </source>
</evidence>
<protein>
    <submittedName>
        <fullName evidence="2">Uncharacterized protein</fullName>
    </submittedName>
</protein>
<dbReference type="OrthoDB" id="283055at2"/>
<evidence type="ECO:0000313" key="2">
    <source>
        <dbReference type="EMBL" id="PQO33415.1"/>
    </source>
</evidence>
<keyword evidence="1" id="KW-0472">Membrane</keyword>
<comment type="caution">
    <text evidence="2">The sequence shown here is derived from an EMBL/GenBank/DDBJ whole genome shotgun (WGS) entry which is preliminary data.</text>
</comment>
<gene>
    <name evidence="2" type="ORF">C5Y96_11255</name>
</gene>
<dbReference type="EMBL" id="PUIA01000035">
    <property type="protein sequence ID" value="PQO33415.1"/>
    <property type="molecule type" value="Genomic_DNA"/>
</dbReference>
<feature type="transmembrane region" description="Helical" evidence="1">
    <location>
        <begin position="21"/>
        <end position="49"/>
    </location>
</feature>
<sequence>MDNPQHNTPQQLEPAPLRPSVALIVISVINMVIAAVAASVSMVVLELLWPHSLSYNALLLLAWALLTIIAQYLGTFHQNSHGAWLSVWGSSLCCAMLHLAIVILHLIDIDSNEPISTEIWGREQSVVWTIIGMLTIASLWFNGRWAWKLKKFSEQNPTKKRLVVSLREIMALCVVLGLIMIPATYRAHANQSVYRANVAVADAPFSVPDAAQAITYERDRSGLLLASYEMQEAPFRAWLSNHDSVVSKNDGRWEELASAVNATSPSPNRLPWILSYGNEMIADGFRVIWQADGLYHFIIYDRTIGVAYYEQQPIPE</sequence>
<dbReference type="AlphaFoldDB" id="A0A2S8FMK3"/>
<name>A0A2S8FMK3_9BACT</name>
<feature type="transmembrane region" description="Helical" evidence="1">
    <location>
        <begin position="85"/>
        <end position="107"/>
    </location>
</feature>